<dbReference type="InterPro" id="IPR036597">
    <property type="entry name" value="Fido-like_dom_sf"/>
</dbReference>
<accession>A0A921FTX3</accession>
<dbReference type="AlphaFoldDB" id="A0A921FTX3"/>
<proteinExistence type="predicted"/>
<organism evidence="1 2">
    <name type="scientific">Aeriscardovia aeriphila</name>
    <dbReference type="NCBI Taxonomy" id="218139"/>
    <lineage>
        <taxon>Bacteria</taxon>
        <taxon>Bacillati</taxon>
        <taxon>Actinomycetota</taxon>
        <taxon>Actinomycetes</taxon>
        <taxon>Bifidobacteriales</taxon>
        <taxon>Bifidobacteriaceae</taxon>
        <taxon>Aeriscardovia</taxon>
    </lineage>
</organism>
<sequence length="128" mass="14490">MAQLSSQLTARKLAEARLTELIWKTANIEIDGISRETVESVLNGVRPPVCPPRTVTTVINIDRAFHELFAYCDEPVSWALISHYNEILRAELDHGAGHMRNYPVAMSGTYEHRTRKEKRVPHAAARLL</sequence>
<evidence type="ECO:0000313" key="2">
    <source>
        <dbReference type="Proteomes" id="UP000715651"/>
    </source>
</evidence>
<evidence type="ECO:0000313" key="1">
    <source>
        <dbReference type="EMBL" id="HJF18195.1"/>
    </source>
</evidence>
<dbReference type="EMBL" id="DYWK01000006">
    <property type="protein sequence ID" value="HJF18195.1"/>
    <property type="molecule type" value="Genomic_DNA"/>
</dbReference>
<name>A0A921FTX3_9BIFI</name>
<comment type="caution">
    <text evidence="1">The sequence shown here is derived from an EMBL/GenBank/DDBJ whole genome shotgun (WGS) entry which is preliminary data.</text>
</comment>
<dbReference type="Proteomes" id="UP000715651">
    <property type="component" value="Unassembled WGS sequence"/>
</dbReference>
<dbReference type="Gene3D" id="1.10.3290.10">
    <property type="entry name" value="Fido-like domain"/>
    <property type="match status" value="1"/>
</dbReference>
<reference evidence="1" key="2">
    <citation type="submission" date="2021-09" db="EMBL/GenBank/DDBJ databases">
        <authorList>
            <person name="Gilroy R."/>
        </authorList>
    </citation>
    <scope>NUCLEOTIDE SEQUENCE</scope>
    <source>
        <strain evidence="1">578</strain>
    </source>
</reference>
<reference evidence="1" key="1">
    <citation type="journal article" date="2021" name="PeerJ">
        <title>Extensive microbial diversity within the chicken gut microbiome revealed by metagenomics and culture.</title>
        <authorList>
            <person name="Gilroy R."/>
            <person name="Ravi A."/>
            <person name="Getino M."/>
            <person name="Pursley I."/>
            <person name="Horton D.L."/>
            <person name="Alikhan N.F."/>
            <person name="Baker D."/>
            <person name="Gharbi K."/>
            <person name="Hall N."/>
            <person name="Watson M."/>
            <person name="Adriaenssens E.M."/>
            <person name="Foster-Nyarko E."/>
            <person name="Jarju S."/>
            <person name="Secka A."/>
            <person name="Antonio M."/>
            <person name="Oren A."/>
            <person name="Chaudhuri R.R."/>
            <person name="La Ragione R."/>
            <person name="Hildebrand F."/>
            <person name="Pallen M.J."/>
        </authorList>
    </citation>
    <scope>NUCLEOTIDE SEQUENCE</scope>
    <source>
        <strain evidence="1">578</strain>
    </source>
</reference>
<protein>
    <submittedName>
        <fullName evidence="1">Uncharacterized protein</fullName>
    </submittedName>
</protein>
<gene>
    <name evidence="1" type="ORF">K8U78_03445</name>
</gene>